<dbReference type="EMBL" id="PNBA02000021">
    <property type="protein sequence ID" value="KAG6387425.1"/>
    <property type="molecule type" value="Genomic_DNA"/>
</dbReference>
<sequence>MVWNRSTALYTLPSQAFARKISDLRCSVTLGDDSQGHLHRSKGDRTRRSWTDRDEEMLVNWLKELFVTWWKSYNGFRAGYLTKLENAMNGFNNNNDYKIDCDDDPCEHIVKYWQVIFGKDRADGPFSEDLTDAANLLSTRNIVRSSPDGEFGHSIGLEDENPFVTPTGIVPLDDTWCVRKEVYDLLGRLPLTRNKFDVGEIILEKVQCLAFFLGMPEEGMFAYATRILAKYG</sequence>
<accession>A0A8X8W3G4</accession>
<dbReference type="AlphaFoldDB" id="A0A8X8W3G4"/>
<gene>
    <name evidence="1" type="ORF">SASPL_152612</name>
</gene>
<keyword evidence="2" id="KW-1185">Reference proteome</keyword>
<reference evidence="1" key="2">
    <citation type="submission" date="2020-08" db="EMBL/GenBank/DDBJ databases">
        <title>Plant Genome Project.</title>
        <authorList>
            <person name="Zhang R.-G."/>
        </authorList>
    </citation>
    <scope>NUCLEOTIDE SEQUENCE</scope>
    <source>
        <strain evidence="1">Huo1</strain>
        <tissue evidence="1">Leaf</tissue>
    </source>
</reference>
<comment type="caution">
    <text evidence="1">The sequence shown here is derived from an EMBL/GenBank/DDBJ whole genome shotgun (WGS) entry which is preliminary data.</text>
</comment>
<protein>
    <submittedName>
        <fullName evidence="1">Uncharacterized protein</fullName>
    </submittedName>
</protein>
<name>A0A8X8W3G4_SALSN</name>
<evidence type="ECO:0000313" key="2">
    <source>
        <dbReference type="Proteomes" id="UP000298416"/>
    </source>
</evidence>
<organism evidence="1">
    <name type="scientific">Salvia splendens</name>
    <name type="common">Scarlet sage</name>
    <dbReference type="NCBI Taxonomy" id="180675"/>
    <lineage>
        <taxon>Eukaryota</taxon>
        <taxon>Viridiplantae</taxon>
        <taxon>Streptophyta</taxon>
        <taxon>Embryophyta</taxon>
        <taxon>Tracheophyta</taxon>
        <taxon>Spermatophyta</taxon>
        <taxon>Magnoliopsida</taxon>
        <taxon>eudicotyledons</taxon>
        <taxon>Gunneridae</taxon>
        <taxon>Pentapetalae</taxon>
        <taxon>asterids</taxon>
        <taxon>lamiids</taxon>
        <taxon>Lamiales</taxon>
        <taxon>Lamiaceae</taxon>
        <taxon>Nepetoideae</taxon>
        <taxon>Mentheae</taxon>
        <taxon>Salviinae</taxon>
        <taxon>Salvia</taxon>
        <taxon>Salvia subgen. Calosphace</taxon>
        <taxon>core Calosphace</taxon>
    </lineage>
</organism>
<dbReference type="Proteomes" id="UP000298416">
    <property type="component" value="Unassembled WGS sequence"/>
</dbReference>
<reference evidence="1" key="1">
    <citation type="submission" date="2018-01" db="EMBL/GenBank/DDBJ databases">
        <authorList>
            <person name="Mao J.F."/>
        </authorList>
    </citation>
    <scope>NUCLEOTIDE SEQUENCE</scope>
    <source>
        <strain evidence="1">Huo1</strain>
        <tissue evidence="1">Leaf</tissue>
    </source>
</reference>
<proteinExistence type="predicted"/>
<evidence type="ECO:0000313" key="1">
    <source>
        <dbReference type="EMBL" id="KAG6387425.1"/>
    </source>
</evidence>